<feature type="coiled-coil region" evidence="12">
    <location>
        <begin position="873"/>
        <end position="900"/>
    </location>
</feature>
<dbReference type="SMART" id="SM00320">
    <property type="entry name" value="WD40"/>
    <property type="match status" value="4"/>
</dbReference>
<comment type="function">
    <text evidence="11">Molecular adapter which is involved in cilium biogenesis. Part of a functional complex including OFD1 a centriolar protein involved in cilium assembly. Could regulate the cAMP-dependent phosphorylation of OFD1, and its subsequent ubiquitination by PJA2 which ultimately leads to its proteasomal degradation.</text>
</comment>
<keyword evidence="5" id="KW-0853">WD repeat</keyword>
<keyword evidence="9" id="KW-0206">Cytoskeleton</keyword>
<comment type="caution">
    <text evidence="14">The sequence shown here is derived from an EMBL/GenBank/DDBJ whole genome shotgun (WGS) entry which is preliminary data.</text>
</comment>
<evidence type="ECO:0000259" key="13">
    <source>
        <dbReference type="PROSITE" id="PS50086"/>
    </source>
</evidence>
<dbReference type="Pfam" id="PF00566">
    <property type="entry name" value="RabGAP-TBC"/>
    <property type="match status" value="1"/>
</dbReference>
<dbReference type="GO" id="GO:0034451">
    <property type="term" value="C:centriolar satellite"/>
    <property type="evidence" value="ECO:0007669"/>
    <property type="project" value="UniProtKB-SubCell"/>
</dbReference>
<evidence type="ECO:0000313" key="14">
    <source>
        <dbReference type="EMBL" id="KAL3287505.1"/>
    </source>
</evidence>
<evidence type="ECO:0000256" key="6">
    <source>
        <dbReference type="ARBA" id="ARBA00022737"/>
    </source>
</evidence>
<dbReference type="PANTHER" id="PTHR19853:SF1">
    <property type="entry name" value="TBC1 DOMAIN FAMILY MEMBER 31"/>
    <property type="match status" value="1"/>
</dbReference>
<feature type="domain" description="Rab-GAP TBC" evidence="13">
    <location>
        <begin position="384"/>
        <end position="558"/>
    </location>
</feature>
<dbReference type="AlphaFoldDB" id="A0ABD2P9D9"/>
<evidence type="ECO:0000256" key="7">
    <source>
        <dbReference type="ARBA" id="ARBA00022794"/>
    </source>
</evidence>
<keyword evidence="6" id="KW-0677">Repeat</keyword>
<keyword evidence="15" id="KW-1185">Reference proteome</keyword>
<dbReference type="Gene3D" id="2.130.10.10">
    <property type="entry name" value="YVTN repeat-like/Quinoprotein amine dehydrogenase"/>
    <property type="match status" value="2"/>
</dbReference>
<dbReference type="PANTHER" id="PTHR19853">
    <property type="entry name" value="WD REPEAT CONTAINING PROTEIN 3 WDR3"/>
    <property type="match status" value="1"/>
</dbReference>
<dbReference type="InterPro" id="IPR035969">
    <property type="entry name" value="Rab-GAP_TBC_sf"/>
</dbReference>
<keyword evidence="7" id="KW-0970">Cilium biogenesis/degradation</keyword>
<evidence type="ECO:0000256" key="3">
    <source>
        <dbReference type="ARBA" id="ARBA00014199"/>
    </source>
</evidence>
<reference evidence="14 15" key="1">
    <citation type="journal article" date="2021" name="BMC Biol.">
        <title>Horizontally acquired antibacterial genes associated with adaptive radiation of ladybird beetles.</title>
        <authorList>
            <person name="Li H.S."/>
            <person name="Tang X.F."/>
            <person name="Huang Y.H."/>
            <person name="Xu Z.Y."/>
            <person name="Chen M.L."/>
            <person name="Du X.Y."/>
            <person name="Qiu B.Y."/>
            <person name="Chen P.T."/>
            <person name="Zhang W."/>
            <person name="Slipinski A."/>
            <person name="Escalona H.E."/>
            <person name="Waterhouse R.M."/>
            <person name="Zwick A."/>
            <person name="Pang H."/>
        </authorList>
    </citation>
    <scope>NUCLEOTIDE SEQUENCE [LARGE SCALE GENOMIC DNA]</scope>
    <source>
        <strain evidence="14">SYSU2018</strain>
    </source>
</reference>
<proteinExistence type="predicted"/>
<evidence type="ECO:0000256" key="1">
    <source>
        <dbReference type="ARBA" id="ARBA00004120"/>
    </source>
</evidence>
<dbReference type="PROSITE" id="PS50086">
    <property type="entry name" value="TBC_RABGAP"/>
    <property type="match status" value="1"/>
</dbReference>
<dbReference type="InterPro" id="IPR051570">
    <property type="entry name" value="TBC1_cilium_biogenesis"/>
</dbReference>
<evidence type="ECO:0000256" key="10">
    <source>
        <dbReference type="ARBA" id="ARBA00023273"/>
    </source>
</evidence>
<evidence type="ECO:0000256" key="4">
    <source>
        <dbReference type="ARBA" id="ARBA00022490"/>
    </source>
</evidence>
<sequence>MEILLTKENEIKKKAFTLNLKSVQKDGLVLRIHHTNENCQKLRFLHTCFNESGNLIASSDNNGNIFLINIPGCKFWGLPPVNSCSFLRFSSFRACEILVGLKSNEILIVNFELGLITGKLVGHSSVPNNITFSRCVNCLTSSETEAIIWDLQNNSKLKILALEGDSLLRYVAFIPCSNRILGCYMEGMINIWDSSTFQVLRILPASIWNNMDIRNIAFSSDGSIMVLSSTSPNLAVYSLKTWKIMKFVNLPEYIKSVRSLKFINLDNITKSVLAILSGDGFFSFFDIFENIIISELKAPHEIVRFDQVDQCVFISCVLCSGNIEIYDMTLYVEKPVKTTALTKKKLKLRLQQKTPPKKLEELKDELDDALNIEKLRSILKEYGEYPEAYRTMIWEQLLQLPYNNSVYDGIIKSKVQTTFKNLDREYPIENRSFKSLKSLLNNLVTWCGFFANVQYLPVFVYPFVKVFQNRPIVCFEAVATILLNWCQYWFEYFPLPPINILAIIENMFLELDPQLLSHIHEYGITSKQYAWPLLESAFSEVLTSQCWFVFWDHLLTNEPSFLLCAVVGYNIIQRNFLLNIKEPREFEIFYHKQNPLHIKRFIAKCYSIMEKTKWEIHPRKYLNMFKKLDKGVYPVFHGYPKVIIENETQKLNDLKKELHDIDLEEAKLILDKKRQIDKILDSDLENIEKKRLFEMKKACNERLQDQQIKAKQHLQRLTKLRKKFDDHQAKILKYSKSDLLRKRMIATDMLCSEIETNERTDEYQTEKAETLLLKHYSELMKHKMHIEVLLNEESSSIDEPRLHETIRREHRKILREIKKILHSPDAEMKIRQYNIVSSVLAMDDLIKKVESALAKELSSEYLDLNKSESCIRNLQLQTETEELEAEVSNLLNALSKSRIEESKSKLSTGYSTNTKSSLIYGKDKYQICASQSTDHDKTASCPMLSAKKNSASSISTQSYPSSVRITTKNVMESKKKVRRRKTVPTNKFVRFVNSRSKTTV</sequence>
<comment type="subcellular location">
    <subcellularLocation>
        <location evidence="1">Cytoplasm</location>
        <location evidence="1">Cytoskeleton</location>
        <location evidence="1">Cilium basal body</location>
    </subcellularLocation>
    <subcellularLocation>
        <location evidence="2">Cytoplasm</location>
        <location evidence="2">Cytoskeleton</location>
        <location evidence="2">Microtubule organizing center</location>
        <location evidence="2">Centrosome</location>
        <location evidence="2">Centriolar satellite</location>
    </subcellularLocation>
</comment>
<dbReference type="GO" id="GO:0030030">
    <property type="term" value="P:cell projection organization"/>
    <property type="evidence" value="ECO:0007669"/>
    <property type="project" value="UniProtKB-KW"/>
</dbReference>
<dbReference type="EMBL" id="JABFTP020000185">
    <property type="protein sequence ID" value="KAL3287505.1"/>
    <property type="molecule type" value="Genomic_DNA"/>
</dbReference>
<name>A0ABD2P9D9_9CUCU</name>
<evidence type="ECO:0000256" key="9">
    <source>
        <dbReference type="ARBA" id="ARBA00023212"/>
    </source>
</evidence>
<protein>
    <recommendedName>
        <fullName evidence="3">TBC1 domain family member 31</fullName>
    </recommendedName>
</protein>
<feature type="coiled-coil region" evidence="12">
    <location>
        <begin position="700"/>
        <end position="730"/>
    </location>
</feature>
<dbReference type="InterPro" id="IPR001680">
    <property type="entry name" value="WD40_rpt"/>
</dbReference>
<keyword evidence="4" id="KW-0963">Cytoplasm</keyword>
<accession>A0ABD2P9D9</accession>
<gene>
    <name evidence="14" type="ORF">HHI36_001975</name>
</gene>
<evidence type="ECO:0000256" key="8">
    <source>
        <dbReference type="ARBA" id="ARBA00023054"/>
    </source>
</evidence>
<keyword evidence="8 12" id="KW-0175">Coiled coil</keyword>
<evidence type="ECO:0000256" key="2">
    <source>
        <dbReference type="ARBA" id="ARBA00004607"/>
    </source>
</evidence>
<evidence type="ECO:0000256" key="11">
    <source>
        <dbReference type="ARBA" id="ARBA00034464"/>
    </source>
</evidence>
<evidence type="ECO:0000313" key="15">
    <source>
        <dbReference type="Proteomes" id="UP001516400"/>
    </source>
</evidence>
<organism evidence="14 15">
    <name type="scientific">Cryptolaemus montrouzieri</name>
    <dbReference type="NCBI Taxonomy" id="559131"/>
    <lineage>
        <taxon>Eukaryota</taxon>
        <taxon>Metazoa</taxon>
        <taxon>Ecdysozoa</taxon>
        <taxon>Arthropoda</taxon>
        <taxon>Hexapoda</taxon>
        <taxon>Insecta</taxon>
        <taxon>Pterygota</taxon>
        <taxon>Neoptera</taxon>
        <taxon>Endopterygota</taxon>
        <taxon>Coleoptera</taxon>
        <taxon>Polyphaga</taxon>
        <taxon>Cucujiformia</taxon>
        <taxon>Coccinelloidea</taxon>
        <taxon>Coccinellidae</taxon>
        <taxon>Scymninae</taxon>
        <taxon>Scymnini</taxon>
        <taxon>Cryptolaemus</taxon>
    </lineage>
</organism>
<dbReference type="SUPFAM" id="SSF47923">
    <property type="entry name" value="Ypt/Rab-GAP domain of gyp1p"/>
    <property type="match status" value="1"/>
</dbReference>
<dbReference type="Gene3D" id="1.10.472.80">
    <property type="entry name" value="Ypt/Rab-GAP domain of gyp1p, domain 3"/>
    <property type="match status" value="1"/>
</dbReference>
<dbReference type="InterPro" id="IPR036322">
    <property type="entry name" value="WD40_repeat_dom_sf"/>
</dbReference>
<evidence type="ECO:0000256" key="12">
    <source>
        <dbReference type="SAM" id="Coils"/>
    </source>
</evidence>
<keyword evidence="10" id="KW-0966">Cell projection</keyword>
<dbReference type="SUPFAM" id="SSF50978">
    <property type="entry name" value="WD40 repeat-like"/>
    <property type="match status" value="1"/>
</dbReference>
<dbReference type="InterPro" id="IPR015943">
    <property type="entry name" value="WD40/YVTN_repeat-like_dom_sf"/>
</dbReference>
<evidence type="ECO:0000256" key="5">
    <source>
        <dbReference type="ARBA" id="ARBA00022574"/>
    </source>
</evidence>
<dbReference type="Proteomes" id="UP001516400">
    <property type="component" value="Unassembled WGS sequence"/>
</dbReference>
<dbReference type="InterPro" id="IPR000195">
    <property type="entry name" value="Rab-GAP-TBC_dom"/>
</dbReference>